<dbReference type="Pfam" id="PF01212">
    <property type="entry name" value="Beta_elim_lyase"/>
    <property type="match status" value="1"/>
</dbReference>
<dbReference type="GO" id="GO:0006567">
    <property type="term" value="P:L-threonine catabolic process"/>
    <property type="evidence" value="ECO:0007669"/>
    <property type="project" value="TreeGrafter"/>
</dbReference>
<feature type="region of interest" description="Disordered" evidence="4">
    <location>
        <begin position="267"/>
        <end position="302"/>
    </location>
</feature>
<name>A0A167VGU4_9HYPO</name>
<dbReference type="GO" id="GO:0005829">
    <property type="term" value="C:cytosol"/>
    <property type="evidence" value="ECO:0007669"/>
    <property type="project" value="TreeGrafter"/>
</dbReference>
<keyword evidence="7" id="KW-1185">Reference proteome</keyword>
<dbReference type="InterPro" id="IPR015424">
    <property type="entry name" value="PyrdxlP-dep_Trfase"/>
</dbReference>
<dbReference type="PANTHER" id="PTHR48097:SF9">
    <property type="entry name" value="L-THREONINE ALDOLASE"/>
    <property type="match status" value="1"/>
</dbReference>
<proteinExistence type="inferred from homology"/>
<dbReference type="SUPFAM" id="SSF53383">
    <property type="entry name" value="PLP-dependent transferases"/>
    <property type="match status" value="2"/>
</dbReference>
<dbReference type="EMBL" id="AZHD01000006">
    <property type="protein sequence ID" value="OAA62598.1"/>
    <property type="molecule type" value="Genomic_DNA"/>
</dbReference>
<comment type="caution">
    <text evidence="6">The sequence shown here is derived from an EMBL/GenBank/DDBJ whole genome shotgun (WGS) entry which is preliminary data.</text>
</comment>
<dbReference type="AlphaFoldDB" id="A0A167VGU4"/>
<dbReference type="GO" id="GO:0016740">
    <property type="term" value="F:transferase activity"/>
    <property type="evidence" value="ECO:0007669"/>
    <property type="project" value="UniProtKB-KW"/>
</dbReference>
<gene>
    <name evidence="6" type="ORF">SPI_04138</name>
</gene>
<evidence type="ECO:0000313" key="6">
    <source>
        <dbReference type="EMBL" id="OAA62598.1"/>
    </source>
</evidence>
<feature type="domain" description="Aromatic amino acid beta-eliminating lyase/threonine aldolase" evidence="5">
    <location>
        <begin position="23"/>
        <end position="162"/>
    </location>
</feature>
<comment type="cofactor">
    <cofactor evidence="1">
        <name>pyridoxal 5'-phosphate</name>
        <dbReference type="ChEBI" id="CHEBI:597326"/>
    </cofactor>
</comment>
<dbReference type="STRING" id="1081102.A0A167VGU4"/>
<evidence type="ECO:0000256" key="2">
    <source>
        <dbReference type="ARBA" id="ARBA00006966"/>
    </source>
</evidence>
<sequence>MWQTKPDQQPSKWVGSAGAGGFDLRSDVMTTPTANMLAAIQNCSLLDDVFREDPTTLALEAHCAALTGKEAGLLMLSGTMGNQVALRTLLTQPPHSVLCDHRSHIVLYEAGGVSALTGATVRTVVPRNGLHLTLEDVQRHAVLDSDVHSCPTRVVSLENTLNGVTFGTGPNGEGGVLRHTHGLARDIARLWTDGGGHLLYPVHTNMCWVDLETTGVDAAEFEALGAAEGLRLHGGRLVVHYQIYENREAVVPRLTRVFAKALAGRRPSAVAGDGNGSSGGSADAADKPSGEPAASASMYPTT</sequence>
<accession>A0A167VGU4</accession>
<dbReference type="InterPro" id="IPR001597">
    <property type="entry name" value="ArAA_b-elim_lyase/Thr_aldolase"/>
</dbReference>
<dbReference type="Proteomes" id="UP000076874">
    <property type="component" value="Unassembled WGS sequence"/>
</dbReference>
<organism evidence="6 7">
    <name type="scientific">Niveomyces insectorum RCEF 264</name>
    <dbReference type="NCBI Taxonomy" id="1081102"/>
    <lineage>
        <taxon>Eukaryota</taxon>
        <taxon>Fungi</taxon>
        <taxon>Dikarya</taxon>
        <taxon>Ascomycota</taxon>
        <taxon>Pezizomycotina</taxon>
        <taxon>Sordariomycetes</taxon>
        <taxon>Hypocreomycetidae</taxon>
        <taxon>Hypocreales</taxon>
        <taxon>Cordycipitaceae</taxon>
        <taxon>Niveomyces</taxon>
    </lineage>
</organism>
<dbReference type="InterPro" id="IPR015422">
    <property type="entry name" value="PyrdxlP-dep_Trfase_small"/>
</dbReference>
<dbReference type="OrthoDB" id="10261951at2759"/>
<evidence type="ECO:0000313" key="7">
    <source>
        <dbReference type="Proteomes" id="UP000076874"/>
    </source>
</evidence>
<dbReference type="Gene3D" id="3.90.1150.10">
    <property type="entry name" value="Aspartate Aminotransferase, domain 1"/>
    <property type="match status" value="1"/>
</dbReference>
<dbReference type="InterPro" id="IPR015421">
    <property type="entry name" value="PyrdxlP-dep_Trfase_major"/>
</dbReference>
<protein>
    <submittedName>
        <fullName evidence="6">Pyridoxal phosphate-dependent transferase, major domain protein</fullName>
    </submittedName>
</protein>
<dbReference type="GO" id="GO:0006545">
    <property type="term" value="P:glycine biosynthetic process"/>
    <property type="evidence" value="ECO:0007669"/>
    <property type="project" value="TreeGrafter"/>
</dbReference>
<evidence type="ECO:0000256" key="3">
    <source>
        <dbReference type="ARBA" id="ARBA00022898"/>
    </source>
</evidence>
<dbReference type="GO" id="GO:0008732">
    <property type="term" value="F:L-allo-threonine aldolase activity"/>
    <property type="evidence" value="ECO:0007669"/>
    <property type="project" value="TreeGrafter"/>
</dbReference>
<evidence type="ECO:0000259" key="5">
    <source>
        <dbReference type="Pfam" id="PF01212"/>
    </source>
</evidence>
<reference evidence="6 7" key="1">
    <citation type="journal article" date="2016" name="Genome Biol. Evol.">
        <title>Divergent and convergent evolution of fungal pathogenicity.</title>
        <authorList>
            <person name="Shang Y."/>
            <person name="Xiao G."/>
            <person name="Zheng P."/>
            <person name="Cen K."/>
            <person name="Zhan S."/>
            <person name="Wang C."/>
        </authorList>
    </citation>
    <scope>NUCLEOTIDE SEQUENCE [LARGE SCALE GENOMIC DNA]</scope>
    <source>
        <strain evidence="6 7">RCEF 264</strain>
    </source>
</reference>
<comment type="similarity">
    <text evidence="2">Belongs to the threonine aldolase family.</text>
</comment>
<keyword evidence="6" id="KW-0808">Transferase</keyword>
<evidence type="ECO:0000256" key="1">
    <source>
        <dbReference type="ARBA" id="ARBA00001933"/>
    </source>
</evidence>
<evidence type="ECO:0000256" key="4">
    <source>
        <dbReference type="SAM" id="MobiDB-lite"/>
    </source>
</evidence>
<keyword evidence="3" id="KW-0663">Pyridoxal phosphate</keyword>
<dbReference type="Gene3D" id="3.40.640.10">
    <property type="entry name" value="Type I PLP-dependent aspartate aminotransferase-like (Major domain)"/>
    <property type="match status" value="1"/>
</dbReference>
<dbReference type="PANTHER" id="PTHR48097">
    <property type="entry name" value="L-THREONINE ALDOLASE-RELATED"/>
    <property type="match status" value="1"/>
</dbReference>